<accession>A0AAN6JEF7</accession>
<dbReference type="Proteomes" id="UP001168146">
    <property type="component" value="Unassembled WGS sequence"/>
</dbReference>
<name>A0AAN6JEF7_9PEZI</name>
<feature type="region of interest" description="Disordered" evidence="1">
    <location>
        <begin position="221"/>
        <end position="243"/>
    </location>
</feature>
<evidence type="ECO:0000256" key="1">
    <source>
        <dbReference type="SAM" id="MobiDB-lite"/>
    </source>
</evidence>
<feature type="region of interest" description="Disordered" evidence="1">
    <location>
        <begin position="141"/>
        <end position="207"/>
    </location>
</feature>
<feature type="region of interest" description="Disordered" evidence="1">
    <location>
        <begin position="273"/>
        <end position="295"/>
    </location>
</feature>
<reference evidence="2" key="1">
    <citation type="submission" date="2021-12" db="EMBL/GenBank/DDBJ databases">
        <title>Black yeast isolated from Biological Soil Crust.</title>
        <authorList>
            <person name="Kurbessoian T."/>
        </authorList>
    </citation>
    <scope>NUCLEOTIDE SEQUENCE</scope>
    <source>
        <strain evidence="2">CCFEE 5208</strain>
    </source>
</reference>
<feature type="compositionally biased region" description="Polar residues" evidence="1">
    <location>
        <begin position="509"/>
        <end position="528"/>
    </location>
</feature>
<feature type="compositionally biased region" description="Low complexity" evidence="1">
    <location>
        <begin position="231"/>
        <end position="243"/>
    </location>
</feature>
<feature type="region of interest" description="Disordered" evidence="1">
    <location>
        <begin position="621"/>
        <end position="653"/>
    </location>
</feature>
<organism evidence="2 3">
    <name type="scientific">Friedmanniomyces endolithicus</name>
    <dbReference type="NCBI Taxonomy" id="329885"/>
    <lineage>
        <taxon>Eukaryota</taxon>
        <taxon>Fungi</taxon>
        <taxon>Dikarya</taxon>
        <taxon>Ascomycota</taxon>
        <taxon>Pezizomycotina</taxon>
        <taxon>Dothideomycetes</taxon>
        <taxon>Dothideomycetidae</taxon>
        <taxon>Mycosphaerellales</taxon>
        <taxon>Teratosphaeriaceae</taxon>
        <taxon>Friedmanniomyces</taxon>
    </lineage>
</organism>
<proteinExistence type="predicted"/>
<evidence type="ECO:0000313" key="2">
    <source>
        <dbReference type="EMBL" id="KAK0326655.1"/>
    </source>
</evidence>
<dbReference type="EMBL" id="JASUXU010000004">
    <property type="protein sequence ID" value="KAK0326655.1"/>
    <property type="molecule type" value="Genomic_DNA"/>
</dbReference>
<feature type="region of interest" description="Disordered" evidence="1">
    <location>
        <begin position="13"/>
        <end position="34"/>
    </location>
</feature>
<evidence type="ECO:0000313" key="3">
    <source>
        <dbReference type="Proteomes" id="UP001168146"/>
    </source>
</evidence>
<dbReference type="AlphaFoldDB" id="A0AAN6JEF7"/>
<sequence>MDPEAARMHADLGNLRRDTISAPTVDAKGPPIREDPRAAQAVFDMDEERRRRIREDAPPGEQGTDKAIKLSAWNSAKIVETDGRDAGLANRFNGQGHRAQLAAKLAQHGGYDEGREAAESRYGEERQLYLQERAAAAAATGNNNNYIATTQPAQPARRPGQHNNGRINSTPRSFSATQSNKQQLNRGRRASGSMPRAYRAPSPRTAGTVRFRGGLRVQHRVPVPRPKVTHSKSSAAPTTPSNTSVRIAPIVKPIATPINRPQPATLAVVPTHPKGVARDQQASKSTEVSPALEPSASSFNRLQPAALAILRTLLNAALCDQQAPKAAASAGSTQVCEPDAVEQTKRHIAVYHATNPSEESLDYYQRHPEQTHLVKRAHYKLIKDLNDLAKNTDTREVAGYLDFNKSHVWMYEEVLMAKSMVEKGQIEELNARCVAHPVLAHFGDAAKFYYGAKPESTEDTAGPSPPSQEKSVVQLAEAEDLPDLAVTNTIAAEIKATPAPAAGPHVPPGSSNQAPSTSIPVRDPATTTVNPLQQVPTTGGLGQLSAVFHDASGAFLGEKSWSTRLAANVTMNIKTIQSHVNVDKLVEDVQAFAQQLGRPAESPISQALRRAGEELTAYGRAMSDASSEGSQRIPGHGMWPEGYDADLSSGEEL</sequence>
<feature type="compositionally biased region" description="Low complexity" evidence="1">
    <location>
        <begin position="141"/>
        <end position="150"/>
    </location>
</feature>
<gene>
    <name evidence="2" type="ORF">LTR82_002497</name>
</gene>
<feature type="compositionally biased region" description="Polar residues" evidence="1">
    <location>
        <begin position="161"/>
        <end position="185"/>
    </location>
</feature>
<feature type="region of interest" description="Disordered" evidence="1">
    <location>
        <begin position="454"/>
        <end position="474"/>
    </location>
</feature>
<protein>
    <submittedName>
        <fullName evidence="2">Uncharacterized protein</fullName>
    </submittedName>
</protein>
<feature type="region of interest" description="Disordered" evidence="1">
    <location>
        <begin position="499"/>
        <end position="528"/>
    </location>
</feature>
<comment type="caution">
    <text evidence="2">The sequence shown here is derived from an EMBL/GenBank/DDBJ whole genome shotgun (WGS) entry which is preliminary data.</text>
</comment>